<evidence type="ECO:0000256" key="4">
    <source>
        <dbReference type="ARBA" id="ARBA00023014"/>
    </source>
</evidence>
<dbReference type="EMBL" id="JAOQJZ010000013">
    <property type="protein sequence ID" value="MCU6706581.1"/>
    <property type="molecule type" value="Genomic_DNA"/>
</dbReference>
<evidence type="ECO:0000256" key="2">
    <source>
        <dbReference type="ARBA" id="ARBA00022723"/>
    </source>
</evidence>
<dbReference type="GO" id="GO:0051536">
    <property type="term" value="F:iron-sulfur cluster binding"/>
    <property type="evidence" value="ECO:0007669"/>
    <property type="project" value="UniProtKB-KW"/>
</dbReference>
<dbReference type="PROSITE" id="PS51918">
    <property type="entry name" value="RADICAL_SAM"/>
    <property type="match status" value="1"/>
</dbReference>
<dbReference type="CDD" id="cd01335">
    <property type="entry name" value="Radical_SAM"/>
    <property type="match status" value="1"/>
</dbReference>
<dbReference type="Gene3D" id="3.20.20.70">
    <property type="entry name" value="Aldolase class I"/>
    <property type="match status" value="1"/>
</dbReference>
<keyword evidence="1" id="KW-0949">S-adenosyl-L-methionine</keyword>
<keyword evidence="4" id="KW-0411">Iron-sulfur</keyword>
<protein>
    <submittedName>
        <fullName evidence="7">Radical SAM protein</fullName>
    </submittedName>
</protein>
<evidence type="ECO:0000313" key="7">
    <source>
        <dbReference type="EMBL" id="MCU6706581.1"/>
    </source>
</evidence>
<dbReference type="GO" id="GO:0046872">
    <property type="term" value="F:metal ion binding"/>
    <property type="evidence" value="ECO:0007669"/>
    <property type="project" value="UniProtKB-KW"/>
</dbReference>
<comment type="caution">
    <text evidence="7">The sequence shown here is derived from an EMBL/GenBank/DDBJ whole genome shotgun (WGS) entry which is preliminary data.</text>
</comment>
<gene>
    <name evidence="7" type="ORF">OCV57_11680</name>
</gene>
<evidence type="ECO:0000313" key="8">
    <source>
        <dbReference type="Proteomes" id="UP001208131"/>
    </source>
</evidence>
<proteinExistence type="inferred from homology"/>
<evidence type="ECO:0000256" key="1">
    <source>
        <dbReference type="ARBA" id="ARBA00022691"/>
    </source>
</evidence>
<keyword evidence="8" id="KW-1185">Reference proteome</keyword>
<evidence type="ECO:0000256" key="3">
    <source>
        <dbReference type="ARBA" id="ARBA00023004"/>
    </source>
</evidence>
<dbReference type="InterPro" id="IPR023867">
    <property type="entry name" value="Sulphatase_maturase_rSAM"/>
</dbReference>
<evidence type="ECO:0000259" key="6">
    <source>
        <dbReference type="PROSITE" id="PS51918"/>
    </source>
</evidence>
<comment type="similarity">
    <text evidence="5">Belongs to the radical SAM superfamily. Anaerobic sulfatase-maturating enzyme family.</text>
</comment>
<reference evidence="7 8" key="1">
    <citation type="journal article" date="2021" name="ISME Commun">
        <title>Automated analysis of genomic sequences facilitates high-throughput and comprehensive description of bacteria.</title>
        <authorList>
            <person name="Hitch T.C.A."/>
        </authorList>
    </citation>
    <scope>NUCLEOTIDE SEQUENCE [LARGE SCALE GENOMIC DNA]</scope>
    <source>
        <strain evidence="7 8">Sanger_31</strain>
    </source>
</reference>
<dbReference type="Proteomes" id="UP001208131">
    <property type="component" value="Unassembled WGS sequence"/>
</dbReference>
<feature type="domain" description="Radical SAM core" evidence="6">
    <location>
        <begin position="1"/>
        <end position="220"/>
    </location>
</feature>
<dbReference type="Pfam" id="PF04055">
    <property type="entry name" value="Radical_SAM"/>
    <property type="match status" value="1"/>
</dbReference>
<dbReference type="SFLD" id="SFLDG01067">
    <property type="entry name" value="SPASM/twitch_domain_containing"/>
    <property type="match status" value="1"/>
</dbReference>
<dbReference type="RefSeq" id="WP_267301700.1">
    <property type="nucleotide sequence ID" value="NZ_JAOQJZ010000013.1"/>
</dbReference>
<dbReference type="GO" id="GO:0016491">
    <property type="term" value="F:oxidoreductase activity"/>
    <property type="evidence" value="ECO:0007669"/>
    <property type="project" value="InterPro"/>
</dbReference>
<dbReference type="SUPFAM" id="SSF102114">
    <property type="entry name" value="Radical SAM enzymes"/>
    <property type="match status" value="1"/>
</dbReference>
<organism evidence="7 8">
    <name type="scientific">Hominimerdicola aceti</name>
    <dbReference type="NCBI Taxonomy" id="2981726"/>
    <lineage>
        <taxon>Bacteria</taxon>
        <taxon>Bacillati</taxon>
        <taxon>Bacillota</taxon>
        <taxon>Clostridia</taxon>
        <taxon>Eubacteriales</taxon>
        <taxon>Oscillospiraceae</taxon>
        <taxon>Hominimerdicola</taxon>
    </lineage>
</organism>
<name>A0AAE3IJW2_9FIRM</name>
<dbReference type="PANTHER" id="PTHR43273:SF3">
    <property type="entry name" value="ANAEROBIC SULFATASE-MATURATING ENZYME HOMOLOG ASLB-RELATED"/>
    <property type="match status" value="1"/>
</dbReference>
<dbReference type="InterPro" id="IPR058240">
    <property type="entry name" value="rSAM_sf"/>
</dbReference>
<sequence length="279" mass="31430">MITRACISINNRCNLNCACCHFHTTEKAEYLTEAEMNVYDILDNIKQHIDKYDIEVFKLGFVGNGEPLLDYVSLEGYIEYISDYLLSGRIAAYTITNGTLVNEEMLGFFKGHRVNVGFSIDGIPEIHNRLRCNTHSEVMNAIELYYSVNGCYPSMNCTVGRDTLKKAEDTIAFFEPFGSRITFSRMIGAGGISLDEFHIFLDKARNRVNVRIGKYDCTMYGGMCGAGINNIFYANGNVYLCGNCVDLPPIAKADTPIERIKPEIPEFDRNTCFRESQGL</sequence>
<dbReference type="InterPro" id="IPR013785">
    <property type="entry name" value="Aldolase_TIM"/>
</dbReference>
<evidence type="ECO:0000256" key="5">
    <source>
        <dbReference type="ARBA" id="ARBA00023601"/>
    </source>
</evidence>
<keyword evidence="2" id="KW-0479">Metal-binding</keyword>
<dbReference type="AlphaFoldDB" id="A0AAE3IJW2"/>
<dbReference type="InterPro" id="IPR007197">
    <property type="entry name" value="rSAM"/>
</dbReference>
<keyword evidence="3" id="KW-0408">Iron</keyword>
<accession>A0AAE3IJW2</accession>
<dbReference type="SFLD" id="SFLDS00029">
    <property type="entry name" value="Radical_SAM"/>
    <property type="match status" value="1"/>
</dbReference>
<dbReference type="PANTHER" id="PTHR43273">
    <property type="entry name" value="ANAEROBIC SULFATASE-MATURATING ENZYME HOMOLOG ASLB-RELATED"/>
    <property type="match status" value="1"/>
</dbReference>